<dbReference type="VEuPathDB" id="FungiDB:BTJ68_12065"/>
<dbReference type="GO" id="GO:0030897">
    <property type="term" value="C:HOPS complex"/>
    <property type="evidence" value="ECO:0007669"/>
    <property type="project" value="TreeGrafter"/>
</dbReference>
<dbReference type="InterPro" id="IPR006925">
    <property type="entry name" value="Vps16_C"/>
</dbReference>
<dbReference type="PANTHER" id="PTHR12811">
    <property type="entry name" value="VACUOLAR PROTEIN SORTING VPS16"/>
    <property type="match status" value="1"/>
</dbReference>
<dbReference type="GO" id="GO:0016197">
    <property type="term" value="P:endosomal transport"/>
    <property type="evidence" value="ECO:0007669"/>
    <property type="project" value="TreeGrafter"/>
</dbReference>
<dbReference type="Proteomes" id="UP000269539">
    <property type="component" value="Unassembled WGS sequence"/>
</dbReference>
<dbReference type="Gene3D" id="1.10.150.780">
    <property type="entry name" value="Vps16, C-terminal region"/>
    <property type="match status" value="1"/>
</dbReference>
<dbReference type="EMBL" id="QWIO01002580">
    <property type="protein sequence ID" value="RMY53592.1"/>
    <property type="molecule type" value="Genomic_DNA"/>
</dbReference>
<reference evidence="2 3" key="1">
    <citation type="journal article" date="2018" name="BMC Genomics">
        <title>Genomic evidence for intraspecific hybridization in a clonal and extremely halotolerant yeast.</title>
        <authorList>
            <person name="Gostincar C."/>
            <person name="Stajich J.E."/>
            <person name="Zupancic J."/>
            <person name="Zalar P."/>
            <person name="Gunde-Cimerman N."/>
        </authorList>
    </citation>
    <scope>NUCLEOTIDE SEQUENCE [LARGE SCALE GENOMIC DNA]</scope>
    <source>
        <strain evidence="2 3">EXF-10513</strain>
    </source>
</reference>
<dbReference type="InterPro" id="IPR038132">
    <property type="entry name" value="Vps16_C_sf"/>
</dbReference>
<gene>
    <name evidence="2" type="ORF">D0864_14081</name>
</gene>
<dbReference type="AlphaFoldDB" id="A0A3M7CNF9"/>
<evidence type="ECO:0000259" key="1">
    <source>
        <dbReference type="Pfam" id="PF04840"/>
    </source>
</evidence>
<sequence length="334" mass="37647">EIVQKLNGTRGISFEEVARAAYDEGRGGLAAELLEHEPRAGKQVPLLLNIGEETIALDKAMESGDTDLVFYVLLNLRKKIQLSSFFRTINSRPVATAIVESSAMDQDKELLKDLYYQDDRRLDGSNLLLSEALDASDIGPSTDKLKMAAKLLRDSKEYAPQVTALEEAQKLLRFQEAFEKDLDDRFIGLSVNQTMSKLIRAGHTKRAQKVQSEFKVPEKTYWWTRLRALVSKRDWRELEDLSKVRKSPIGWESFFNEIIGAGNTKVAALFIPKCTALTPAERIEMWVKCGMIAKAGEEALKAKNREALEELRAQASGQAQLEIDRMISQLQKGR</sequence>
<evidence type="ECO:0000313" key="2">
    <source>
        <dbReference type="EMBL" id="RMY53592.1"/>
    </source>
</evidence>
<name>A0A3M7CNF9_HORWE</name>
<comment type="caution">
    <text evidence="2">The sequence shown here is derived from an EMBL/GenBank/DDBJ whole genome shotgun (WGS) entry which is preliminary data.</text>
</comment>
<protein>
    <recommendedName>
        <fullName evidence="1">Vps16 C-terminal domain-containing protein</fullName>
    </recommendedName>
</protein>
<dbReference type="GO" id="GO:0006886">
    <property type="term" value="P:intracellular protein transport"/>
    <property type="evidence" value="ECO:0007669"/>
    <property type="project" value="InterPro"/>
</dbReference>
<dbReference type="GO" id="GO:0003779">
    <property type="term" value="F:actin binding"/>
    <property type="evidence" value="ECO:0007669"/>
    <property type="project" value="TreeGrafter"/>
</dbReference>
<dbReference type="GO" id="GO:0005768">
    <property type="term" value="C:endosome"/>
    <property type="evidence" value="ECO:0007669"/>
    <property type="project" value="TreeGrafter"/>
</dbReference>
<dbReference type="InterPro" id="IPR016534">
    <property type="entry name" value="VPS16"/>
</dbReference>
<accession>A0A3M7CNF9</accession>
<evidence type="ECO:0000313" key="3">
    <source>
        <dbReference type="Proteomes" id="UP000269539"/>
    </source>
</evidence>
<dbReference type="Pfam" id="PF04840">
    <property type="entry name" value="Vps16_C"/>
    <property type="match status" value="1"/>
</dbReference>
<feature type="non-terminal residue" evidence="2">
    <location>
        <position position="1"/>
    </location>
</feature>
<dbReference type="PANTHER" id="PTHR12811:SF0">
    <property type="entry name" value="VACUOLAR PROTEIN SORTING-ASSOCIATED PROTEIN 16 HOMOLOG"/>
    <property type="match status" value="1"/>
</dbReference>
<feature type="domain" description="Vps16 C-terminal" evidence="1">
    <location>
        <begin position="12"/>
        <end position="319"/>
    </location>
</feature>
<organism evidence="2 3">
    <name type="scientific">Hortaea werneckii</name>
    <name type="common">Black yeast</name>
    <name type="synonym">Cladosporium werneckii</name>
    <dbReference type="NCBI Taxonomy" id="91943"/>
    <lineage>
        <taxon>Eukaryota</taxon>
        <taxon>Fungi</taxon>
        <taxon>Dikarya</taxon>
        <taxon>Ascomycota</taxon>
        <taxon>Pezizomycotina</taxon>
        <taxon>Dothideomycetes</taxon>
        <taxon>Dothideomycetidae</taxon>
        <taxon>Mycosphaerellales</taxon>
        <taxon>Teratosphaeriaceae</taxon>
        <taxon>Hortaea</taxon>
    </lineage>
</organism>
<dbReference type="GO" id="GO:0042144">
    <property type="term" value="P:vacuole fusion, non-autophagic"/>
    <property type="evidence" value="ECO:0007669"/>
    <property type="project" value="TreeGrafter"/>
</dbReference>
<proteinExistence type="predicted"/>